<accession>A0A841KF27</accession>
<evidence type="ECO:0000259" key="4">
    <source>
        <dbReference type="SMART" id="SM00978"/>
    </source>
</evidence>
<gene>
    <name evidence="5" type="ORF">HNQ73_001646</name>
</gene>
<dbReference type="PANTHER" id="PTHR41542:SF1">
    <property type="entry name" value="BLL5807 PROTEIN"/>
    <property type="match status" value="1"/>
</dbReference>
<evidence type="ECO:0000256" key="3">
    <source>
        <dbReference type="SAM" id="SignalP"/>
    </source>
</evidence>
<protein>
    <submittedName>
        <fullName evidence="5">Putative lipid-binding transport protein (Tim44 family)</fullName>
    </submittedName>
</protein>
<feature type="transmembrane region" description="Helical" evidence="2">
    <location>
        <begin position="98"/>
        <end position="120"/>
    </location>
</feature>
<feature type="signal peptide" evidence="3">
    <location>
        <begin position="1"/>
        <end position="33"/>
    </location>
</feature>
<dbReference type="Pfam" id="PF04280">
    <property type="entry name" value="Tim44"/>
    <property type="match status" value="1"/>
</dbReference>
<comment type="caution">
    <text evidence="5">The sequence shown here is derived from an EMBL/GenBank/DDBJ whole genome shotgun (WGS) entry which is preliminary data.</text>
</comment>
<dbReference type="EMBL" id="JACHEH010000003">
    <property type="protein sequence ID" value="MBB6168023.1"/>
    <property type="molecule type" value="Genomic_DNA"/>
</dbReference>
<dbReference type="SMART" id="SM00978">
    <property type="entry name" value="Tim44"/>
    <property type="match status" value="1"/>
</dbReference>
<proteinExistence type="predicted"/>
<dbReference type="Gene3D" id="3.10.450.240">
    <property type="match status" value="1"/>
</dbReference>
<keyword evidence="2" id="KW-0472">Membrane</keyword>
<dbReference type="InterPro" id="IPR032710">
    <property type="entry name" value="NTF2-like_dom_sf"/>
</dbReference>
<evidence type="ECO:0000256" key="1">
    <source>
        <dbReference type="SAM" id="MobiDB-lite"/>
    </source>
</evidence>
<dbReference type="PANTHER" id="PTHR41542">
    <property type="entry name" value="BLL5807 PROTEIN"/>
    <property type="match status" value="1"/>
</dbReference>
<evidence type="ECO:0000256" key="2">
    <source>
        <dbReference type="SAM" id="Phobius"/>
    </source>
</evidence>
<dbReference type="AlphaFoldDB" id="A0A841KF27"/>
<keyword evidence="2" id="KW-0812">Transmembrane</keyword>
<feature type="region of interest" description="Disordered" evidence="1">
    <location>
        <begin position="47"/>
        <end position="71"/>
    </location>
</feature>
<feature type="transmembrane region" description="Helical" evidence="2">
    <location>
        <begin position="127"/>
        <end position="147"/>
    </location>
</feature>
<organism evidence="5 6">
    <name type="scientific">Chelatococcus composti</name>
    <dbReference type="NCBI Taxonomy" id="1743235"/>
    <lineage>
        <taxon>Bacteria</taxon>
        <taxon>Pseudomonadati</taxon>
        <taxon>Pseudomonadota</taxon>
        <taxon>Alphaproteobacteria</taxon>
        <taxon>Hyphomicrobiales</taxon>
        <taxon>Chelatococcaceae</taxon>
        <taxon>Chelatococcus</taxon>
    </lineage>
</organism>
<keyword evidence="2" id="KW-1133">Transmembrane helix</keyword>
<sequence length="331" mass="34139">MLTMLSSFARFARIAAIAVVAVFAAADMAEARAGRGGSFGSRGMRTFSAPPVTNTAPRPAQPIERSMTQPGQVTPGITAPRPGATAQAAPQRRFGTGFLAGLLGAGLLGALFGAGFFGGLGGLGSIFGLLMQLALIGGLVWLAMSFFRRREQPAFAGAGAGQAQGAARSSLPGLGSLGGGLGGLAGGMAAGGAPATEEVVLSAADFDAFEQALYDVQKAFSDEDIAALRRLTTPEMVSFLSEDLAENAKAGVVNRLSDTKLLQGDLAEAWREGDDEYATVAMRFSLIDYKVDRASGALVEGSTSEPVEATELWTFRRSRGGPWLLSAIQQA</sequence>
<dbReference type="Proteomes" id="UP000588017">
    <property type="component" value="Unassembled WGS sequence"/>
</dbReference>
<keyword evidence="3" id="KW-0732">Signal</keyword>
<feature type="domain" description="Tim44-like" evidence="4">
    <location>
        <begin position="187"/>
        <end position="330"/>
    </location>
</feature>
<evidence type="ECO:0000313" key="5">
    <source>
        <dbReference type="EMBL" id="MBB6168023.1"/>
    </source>
</evidence>
<feature type="chain" id="PRO_5032511073" evidence="3">
    <location>
        <begin position="34"/>
        <end position="331"/>
    </location>
</feature>
<reference evidence="5 6" key="1">
    <citation type="submission" date="2020-08" db="EMBL/GenBank/DDBJ databases">
        <title>Genomic Encyclopedia of Type Strains, Phase IV (KMG-IV): sequencing the most valuable type-strain genomes for metagenomic binning, comparative biology and taxonomic classification.</title>
        <authorList>
            <person name="Goeker M."/>
        </authorList>
    </citation>
    <scope>NUCLEOTIDE SEQUENCE [LARGE SCALE GENOMIC DNA]</scope>
    <source>
        <strain evidence="5 6">DSM 101465</strain>
    </source>
</reference>
<dbReference type="SUPFAM" id="SSF54427">
    <property type="entry name" value="NTF2-like"/>
    <property type="match status" value="1"/>
</dbReference>
<name>A0A841KF27_9HYPH</name>
<dbReference type="InterPro" id="IPR007379">
    <property type="entry name" value="Tim44-like_dom"/>
</dbReference>
<evidence type="ECO:0000313" key="6">
    <source>
        <dbReference type="Proteomes" id="UP000588017"/>
    </source>
</evidence>
<keyword evidence="6" id="KW-1185">Reference proteome</keyword>